<dbReference type="RefSeq" id="WP_174375538.1">
    <property type="nucleotide sequence ID" value="NZ_JBIRUQ010000004.1"/>
</dbReference>
<dbReference type="Gene3D" id="3.40.50.410">
    <property type="entry name" value="von Willebrand factor, type A domain"/>
    <property type="match status" value="1"/>
</dbReference>
<sequence>MTDPAQSLIAVLLDRSGSMQSIKSDTEGGLAAFFEEQRKVEKTVRVTFAQFDTEYECLYSNTPLEQVPPPVLYPRGGTALYDAIGKLVTDIGTELAARPESERPGTVIVVILTDGHENSSREWTHSAVRSLIQQQQNDYNWDFLFLGANMDAVQIGTDLGFAPQQSITYGAAPAGVQGVFRAAGAYSSRLQAPGAPGAARAAGFTDEERQGSNPGQ</sequence>
<feature type="region of interest" description="Disordered" evidence="1">
    <location>
        <begin position="191"/>
        <end position="216"/>
    </location>
</feature>
<name>A0ABW7TPP5_9NOCA</name>
<dbReference type="CDD" id="cd00198">
    <property type="entry name" value="vWFA"/>
    <property type="match status" value="1"/>
</dbReference>
<keyword evidence="3" id="KW-1185">Reference proteome</keyword>
<dbReference type="Proteomes" id="UP001611263">
    <property type="component" value="Unassembled WGS sequence"/>
</dbReference>
<evidence type="ECO:0000256" key="1">
    <source>
        <dbReference type="SAM" id="MobiDB-lite"/>
    </source>
</evidence>
<feature type="compositionally biased region" description="Low complexity" evidence="1">
    <location>
        <begin position="192"/>
        <end position="203"/>
    </location>
</feature>
<reference evidence="2 3" key="1">
    <citation type="submission" date="2024-10" db="EMBL/GenBank/DDBJ databases">
        <title>The Natural Products Discovery Center: Release of the First 8490 Sequenced Strains for Exploring Actinobacteria Biosynthetic Diversity.</title>
        <authorList>
            <person name="Kalkreuter E."/>
            <person name="Kautsar S.A."/>
            <person name="Yang D."/>
            <person name="Bader C.D."/>
            <person name="Teijaro C.N."/>
            <person name="Fluegel L."/>
            <person name="Davis C.M."/>
            <person name="Simpson J.R."/>
            <person name="Lauterbach L."/>
            <person name="Steele A.D."/>
            <person name="Gui C."/>
            <person name="Meng S."/>
            <person name="Li G."/>
            <person name="Viehrig K."/>
            <person name="Ye F."/>
            <person name="Su P."/>
            <person name="Kiefer A.F."/>
            <person name="Nichols A."/>
            <person name="Cepeda A.J."/>
            <person name="Yan W."/>
            <person name="Fan B."/>
            <person name="Jiang Y."/>
            <person name="Adhikari A."/>
            <person name="Zheng C.-J."/>
            <person name="Schuster L."/>
            <person name="Cowan T.M."/>
            <person name="Smanski M.J."/>
            <person name="Chevrette M.G."/>
            <person name="De Carvalho L.P.S."/>
            <person name="Shen B."/>
        </authorList>
    </citation>
    <scope>NUCLEOTIDE SEQUENCE [LARGE SCALE GENOMIC DNA]</scope>
    <source>
        <strain evidence="2 3">NPDC020568</strain>
    </source>
</reference>
<dbReference type="EMBL" id="JBIRUQ010000004">
    <property type="protein sequence ID" value="MFI1463017.1"/>
    <property type="molecule type" value="Genomic_DNA"/>
</dbReference>
<gene>
    <name evidence="2" type="ORF">ACH4WX_20065</name>
</gene>
<evidence type="ECO:0000313" key="2">
    <source>
        <dbReference type="EMBL" id="MFI1463017.1"/>
    </source>
</evidence>
<dbReference type="GeneID" id="93503250"/>
<proteinExistence type="predicted"/>
<evidence type="ECO:0000313" key="3">
    <source>
        <dbReference type="Proteomes" id="UP001611263"/>
    </source>
</evidence>
<dbReference type="SUPFAM" id="SSF53300">
    <property type="entry name" value="vWA-like"/>
    <property type="match status" value="1"/>
</dbReference>
<accession>A0ABW7TPP5</accession>
<protein>
    <submittedName>
        <fullName evidence="2">VWA domain-containing protein</fullName>
    </submittedName>
</protein>
<dbReference type="InterPro" id="IPR036465">
    <property type="entry name" value="vWFA_dom_sf"/>
</dbReference>
<organism evidence="2 3">
    <name type="scientific">Nocardia carnea</name>
    <dbReference type="NCBI Taxonomy" id="37328"/>
    <lineage>
        <taxon>Bacteria</taxon>
        <taxon>Bacillati</taxon>
        <taxon>Actinomycetota</taxon>
        <taxon>Actinomycetes</taxon>
        <taxon>Mycobacteriales</taxon>
        <taxon>Nocardiaceae</taxon>
        <taxon>Nocardia</taxon>
    </lineage>
</organism>
<comment type="caution">
    <text evidence="2">The sequence shown here is derived from an EMBL/GenBank/DDBJ whole genome shotgun (WGS) entry which is preliminary data.</text>
</comment>